<keyword evidence="15" id="KW-1185">Reference proteome</keyword>
<evidence type="ECO:0000256" key="2">
    <source>
        <dbReference type="ARBA" id="ARBA00022692"/>
    </source>
</evidence>
<dbReference type="Pfam" id="PF02494">
    <property type="entry name" value="HYR"/>
    <property type="match status" value="4"/>
</dbReference>
<dbReference type="PANTHER" id="PTHR47767">
    <property type="entry name" value="ADHESION G PROTEIN-COUPLED RECEPTOR G7"/>
    <property type="match status" value="1"/>
</dbReference>
<evidence type="ECO:0000256" key="7">
    <source>
        <dbReference type="PROSITE-ProRule" id="PRU00302"/>
    </source>
</evidence>
<evidence type="ECO:0000313" key="14">
    <source>
        <dbReference type="EnsemblMetazoa" id="XP_030830127"/>
    </source>
</evidence>
<keyword evidence="3" id="KW-0677">Repeat</keyword>
<evidence type="ECO:0000259" key="12">
    <source>
        <dbReference type="PROSITE" id="PS50825"/>
    </source>
</evidence>
<dbReference type="OrthoDB" id="10037534at2759"/>
<feature type="region of interest" description="Disordered" evidence="8">
    <location>
        <begin position="780"/>
        <end position="801"/>
    </location>
</feature>
<feature type="transmembrane region" description="Helical" evidence="9">
    <location>
        <begin position="995"/>
        <end position="1018"/>
    </location>
</feature>
<dbReference type="EnsemblMetazoa" id="XM_030974267">
    <property type="protein sequence ID" value="XP_030830127"/>
    <property type="gene ID" value="LOC592828"/>
</dbReference>
<dbReference type="CDD" id="cd15040">
    <property type="entry name" value="7tmB2_Adhesion"/>
    <property type="match status" value="1"/>
</dbReference>
<reference evidence="15" key="1">
    <citation type="submission" date="2015-02" db="EMBL/GenBank/DDBJ databases">
        <title>Genome sequencing for Strongylocentrotus purpuratus.</title>
        <authorList>
            <person name="Murali S."/>
            <person name="Liu Y."/>
            <person name="Vee V."/>
            <person name="English A."/>
            <person name="Wang M."/>
            <person name="Skinner E."/>
            <person name="Han Y."/>
            <person name="Muzny D.M."/>
            <person name="Worley K.C."/>
            <person name="Gibbs R.A."/>
        </authorList>
    </citation>
    <scope>NUCLEOTIDE SEQUENCE</scope>
</reference>
<feature type="domain" description="HYR" evidence="12">
    <location>
        <begin position="331"/>
        <end position="413"/>
    </location>
</feature>
<evidence type="ECO:0000259" key="13">
    <source>
        <dbReference type="PROSITE" id="PS50923"/>
    </source>
</evidence>
<feature type="transmembrane region" description="Helical" evidence="9">
    <location>
        <begin position="1030"/>
        <end position="1050"/>
    </location>
</feature>
<dbReference type="GO" id="GO:0016020">
    <property type="term" value="C:membrane"/>
    <property type="evidence" value="ECO:0007669"/>
    <property type="project" value="UniProtKB-SubCell"/>
</dbReference>
<feature type="transmembrane region" description="Helical" evidence="9">
    <location>
        <begin position="1212"/>
        <end position="1235"/>
    </location>
</feature>
<dbReference type="Gene3D" id="2.60.220.50">
    <property type="match status" value="1"/>
</dbReference>
<dbReference type="PROSITE" id="PS50825">
    <property type="entry name" value="HYR"/>
    <property type="match status" value="4"/>
</dbReference>
<dbReference type="PRINTS" id="PR00249">
    <property type="entry name" value="GPCRSECRETIN"/>
</dbReference>
<feature type="transmembrane region" description="Helical" evidence="9">
    <location>
        <begin position="1056"/>
        <end position="1077"/>
    </location>
</feature>
<evidence type="ECO:0000256" key="6">
    <source>
        <dbReference type="ARBA" id="ARBA00023157"/>
    </source>
</evidence>
<feature type="domain" description="HYR" evidence="12">
    <location>
        <begin position="414"/>
        <end position="491"/>
    </location>
</feature>
<dbReference type="SUPFAM" id="SSF81321">
    <property type="entry name" value="Family A G protein-coupled receptor-like"/>
    <property type="match status" value="1"/>
</dbReference>
<dbReference type="SMART" id="SM00303">
    <property type="entry name" value="GPS"/>
    <property type="match status" value="1"/>
</dbReference>
<keyword evidence="6" id="KW-1015">Disulfide bond</keyword>
<dbReference type="PROSITE" id="PS50923">
    <property type="entry name" value="SUSHI"/>
    <property type="match status" value="1"/>
</dbReference>
<evidence type="ECO:0000256" key="4">
    <source>
        <dbReference type="ARBA" id="ARBA00022989"/>
    </source>
</evidence>
<feature type="domain" description="HYR" evidence="12">
    <location>
        <begin position="492"/>
        <end position="576"/>
    </location>
</feature>
<dbReference type="InterPro" id="IPR003410">
    <property type="entry name" value="HYR_dom"/>
</dbReference>
<evidence type="ECO:0000256" key="9">
    <source>
        <dbReference type="SAM" id="Phobius"/>
    </source>
</evidence>
<dbReference type="PROSITE" id="PS50261">
    <property type="entry name" value="G_PROTEIN_RECEP_F2_4"/>
    <property type="match status" value="1"/>
</dbReference>
<sequence length="1330" mass="146918">MDLQGLLRYPMRIVIIGFLLYSSLFLEVSSQSGTASFSRTTITSSRRTISRTRTTIVRSRQRIPSGMASSDTRPCLRPPTLTGLIQFITVDQNANITENGKTFPAGTAITHACQDPGRARLFGSTTRTCILGVWTAPAPTCQTTRVQFALATTPTLPQSSTSDGSYAIFLTPYVTSIDISCIINQGGRPELVANHISDTSPRTVFLNEVVGGRQMKKIRITSPVPSDGGTFTCVDLSRANEMHSIDLVFDDERYALGDPCPSDITVPTDFNSTHTTVTWDIPSLANNYGDTRLLSYYKPGNRFNLGKTDVVYNASDIFGMVEVCVFTVTVQDVEPPTILGCSDDMSVPTDPGRAMAQVSWIDPVAIDNSGQVDLVTKALPGTYYGIGSFTIVYTATDLAGNEATCSFSIMIEDREPPRLTCPDDIVVDTIPGTSHSRASWTRPTATDNSGRTVILKDPGTDGVFIYGISYRTYSMQDGTGNLANCTFSIQVRDSEPPRFMNCPRNVRRYIETYRENSTSVRWEEPIADDNVGISWPWFRSHAPGTKFAVGDHHVSYVVNDLAGNNVTCDFDVSIIEAICPSDRTTTGGETFTWPSTMTSTLAESEERCPVNTAYGGHPVAIRYCQFDYADVGLWQSVKIRTCGRDITPLDFRDLSKVPVSKYNVKEVAEYVEAVVVNQTEFEREDIMFLSDTLQNMADVESSSKTVSNAFVQIVDQVAESDIPATTRDEVGHELGTILQTLDRQLMESAHCDKKLNVATAFIAVRTASFRPDDVTMGLTFAPVTSDKDNNDGEEEEEEEDDLLRTIIKNDTAPMQKHLQMEASIQLPSEVFEVAFNGTAIPVSFVVFKDDTLFPSERLRRRQENYTQSVAAGTTGPSGDNGYSVAPQSHRFTKVLGPILSASVAGGMTIINLSDPVVIEFGTEEGLNYSNIECVFWDFGLNQGRGDWSNEGCQFAGRRTDGGIICFCNHLTNFAVLVDIHGQLDINQKEKFALDIITRIGCFLSIAGLSFTILTFLLFKSLRTNRSRQILIHLCIALLILYVVFICGIVATRIQYACMVVAALLHYLVLVTIMWMGVEARHMYVMLVKVFKSERSRFVIKAALVAWGIPVIPVAIAVGLSTESYRNKSYCFLMPSHVMYYGLLLPIGVILLHNIITFSLAIRNLLCSDMSGNSVNKTKREQVISRLQNAVCMSVLLGLTWSFGFLAVGDATFAFRLLFCIFNSFQGFIIFALFCVRSKEVRSAWSSLSIIECNIRSQSYRVKEKSYHANSESAWNGPCVIDWGDAPGLDAYLQANKQRFRDSANSDESRNATYSVSASALNTNNKINNGW</sequence>
<keyword evidence="7" id="KW-0768">Sushi</keyword>
<evidence type="ECO:0000256" key="3">
    <source>
        <dbReference type="ARBA" id="ARBA00022737"/>
    </source>
</evidence>
<dbReference type="GeneID" id="592828"/>
<dbReference type="GO" id="GO:0004930">
    <property type="term" value="F:G protein-coupled receptor activity"/>
    <property type="evidence" value="ECO:0007669"/>
    <property type="project" value="InterPro"/>
</dbReference>
<proteinExistence type="predicted"/>
<dbReference type="InterPro" id="IPR000436">
    <property type="entry name" value="Sushi_SCR_CCP_dom"/>
</dbReference>
<dbReference type="InterPro" id="IPR053066">
    <property type="entry name" value="ADGR_G7"/>
</dbReference>
<feature type="domain" description="Sushi" evidence="13">
    <location>
        <begin position="73"/>
        <end position="143"/>
    </location>
</feature>
<dbReference type="SUPFAM" id="SSF57535">
    <property type="entry name" value="Complement control module/SCR domain"/>
    <property type="match status" value="1"/>
</dbReference>
<feature type="transmembrane region" description="Helical" evidence="9">
    <location>
        <begin position="1186"/>
        <end position="1206"/>
    </location>
</feature>
<feature type="transmembrane region" description="Helical" evidence="9">
    <location>
        <begin position="1097"/>
        <end position="1119"/>
    </location>
</feature>
<dbReference type="InParanoid" id="A0A7M7N2H0"/>
<dbReference type="Pfam" id="PF01825">
    <property type="entry name" value="GPS"/>
    <property type="match status" value="1"/>
</dbReference>
<comment type="caution">
    <text evidence="7">Lacks conserved residue(s) required for the propagation of feature annotation.</text>
</comment>
<accession>A0A7M7N2H0</accession>
<keyword evidence="4 9" id="KW-1133">Transmembrane helix</keyword>
<name>A0A7M7N2H0_STRPU</name>
<evidence type="ECO:0000256" key="5">
    <source>
        <dbReference type="ARBA" id="ARBA00023136"/>
    </source>
</evidence>
<dbReference type="CDD" id="cd00033">
    <property type="entry name" value="CCP"/>
    <property type="match status" value="1"/>
</dbReference>
<dbReference type="Gene3D" id="2.10.70.10">
    <property type="entry name" value="Complement Module, domain 1"/>
    <property type="match status" value="1"/>
</dbReference>
<feature type="domain" description="HYR" evidence="12">
    <location>
        <begin position="250"/>
        <end position="330"/>
    </location>
</feature>
<dbReference type="PANTHER" id="PTHR47767:SF1">
    <property type="entry name" value="ADHESION G PROTEIN-COUPLED RECEPTOR G7"/>
    <property type="match status" value="1"/>
</dbReference>
<comment type="subcellular location">
    <subcellularLocation>
        <location evidence="1">Membrane</location>
        <topology evidence="1">Multi-pass membrane protein</topology>
    </subcellularLocation>
</comment>
<dbReference type="InterPro" id="IPR000832">
    <property type="entry name" value="GPCR_2_secretin-like"/>
</dbReference>
<dbReference type="SMART" id="SM00032">
    <property type="entry name" value="CCP"/>
    <property type="match status" value="1"/>
</dbReference>
<dbReference type="Gene3D" id="1.20.1070.10">
    <property type="entry name" value="Rhodopsin 7-helix transmembrane proteins"/>
    <property type="match status" value="1"/>
</dbReference>
<evidence type="ECO:0000259" key="10">
    <source>
        <dbReference type="PROSITE" id="PS50221"/>
    </source>
</evidence>
<dbReference type="Proteomes" id="UP000007110">
    <property type="component" value="Unassembled WGS sequence"/>
</dbReference>
<feature type="compositionally biased region" description="Acidic residues" evidence="8">
    <location>
        <begin position="791"/>
        <end position="801"/>
    </location>
</feature>
<evidence type="ECO:0000256" key="8">
    <source>
        <dbReference type="SAM" id="MobiDB-lite"/>
    </source>
</evidence>
<dbReference type="InterPro" id="IPR057244">
    <property type="entry name" value="GAIN_B"/>
</dbReference>
<organism evidence="14 15">
    <name type="scientific">Strongylocentrotus purpuratus</name>
    <name type="common">Purple sea urchin</name>
    <dbReference type="NCBI Taxonomy" id="7668"/>
    <lineage>
        <taxon>Eukaryota</taxon>
        <taxon>Metazoa</taxon>
        <taxon>Echinodermata</taxon>
        <taxon>Eleutherozoa</taxon>
        <taxon>Echinozoa</taxon>
        <taxon>Echinoidea</taxon>
        <taxon>Euechinoidea</taxon>
        <taxon>Echinacea</taxon>
        <taxon>Camarodonta</taxon>
        <taxon>Echinidea</taxon>
        <taxon>Strongylocentrotidae</taxon>
        <taxon>Strongylocentrotus</taxon>
    </lineage>
</organism>
<reference evidence="14" key="2">
    <citation type="submission" date="2021-01" db="UniProtKB">
        <authorList>
            <consortium name="EnsemblMetazoa"/>
        </authorList>
    </citation>
    <scope>IDENTIFICATION</scope>
</reference>
<feature type="domain" description="G-protein coupled receptors family 2 profile 2" evidence="11">
    <location>
        <begin position="993"/>
        <end position="1237"/>
    </location>
</feature>
<dbReference type="InterPro" id="IPR035976">
    <property type="entry name" value="Sushi/SCR/CCP_sf"/>
</dbReference>
<evidence type="ECO:0000313" key="15">
    <source>
        <dbReference type="Proteomes" id="UP000007110"/>
    </source>
</evidence>
<dbReference type="GO" id="GO:0007166">
    <property type="term" value="P:cell surface receptor signaling pathway"/>
    <property type="evidence" value="ECO:0007669"/>
    <property type="project" value="InterPro"/>
</dbReference>
<dbReference type="FunCoup" id="A0A7M7N2H0">
    <property type="interactions" value="3"/>
</dbReference>
<dbReference type="OMA" id="EREDIMF"/>
<protein>
    <submittedName>
        <fullName evidence="14">Uncharacterized protein</fullName>
    </submittedName>
</protein>
<dbReference type="InterPro" id="IPR017981">
    <property type="entry name" value="GPCR_2-like_7TM"/>
</dbReference>
<feature type="domain" description="GAIN-B" evidence="10">
    <location>
        <begin position="809"/>
        <end position="983"/>
    </location>
</feature>
<dbReference type="InterPro" id="IPR000203">
    <property type="entry name" value="GPS"/>
</dbReference>
<feature type="transmembrane region" description="Helical" evidence="9">
    <location>
        <begin position="1139"/>
        <end position="1165"/>
    </location>
</feature>
<evidence type="ECO:0000259" key="11">
    <source>
        <dbReference type="PROSITE" id="PS50261"/>
    </source>
</evidence>
<keyword evidence="2 9" id="KW-0812">Transmembrane</keyword>
<dbReference type="Pfam" id="PF00002">
    <property type="entry name" value="7tm_2"/>
    <property type="match status" value="1"/>
</dbReference>
<dbReference type="InterPro" id="IPR046338">
    <property type="entry name" value="GAIN_dom_sf"/>
</dbReference>
<dbReference type="RefSeq" id="XP_030830127.1">
    <property type="nucleotide sequence ID" value="XM_030974267.1"/>
</dbReference>
<dbReference type="KEGG" id="spu:592828"/>
<dbReference type="PROSITE" id="PS50221">
    <property type="entry name" value="GAIN_B"/>
    <property type="match status" value="1"/>
</dbReference>
<evidence type="ECO:0000256" key="1">
    <source>
        <dbReference type="ARBA" id="ARBA00004141"/>
    </source>
</evidence>
<keyword evidence="5 9" id="KW-0472">Membrane</keyword>